<dbReference type="EMBL" id="JAYWVC010000699">
    <property type="protein sequence ID" value="MED7829075.1"/>
    <property type="molecule type" value="Genomic_DNA"/>
</dbReference>
<feature type="non-terminal residue" evidence="1">
    <location>
        <position position="87"/>
    </location>
</feature>
<evidence type="ECO:0000313" key="1">
    <source>
        <dbReference type="EMBL" id="MED7829075.1"/>
    </source>
</evidence>
<dbReference type="SUPFAM" id="SSF88659">
    <property type="entry name" value="Sigma3 and sigma4 domains of RNA polymerase sigma factors"/>
    <property type="match status" value="1"/>
</dbReference>
<name>A0ABU7FYV9_9ACTN</name>
<evidence type="ECO:0008006" key="3">
    <source>
        <dbReference type="Google" id="ProtNLM"/>
    </source>
</evidence>
<gene>
    <name evidence="1" type="ORF">VXC91_46500</name>
</gene>
<dbReference type="InterPro" id="IPR036388">
    <property type="entry name" value="WH-like_DNA-bd_sf"/>
</dbReference>
<dbReference type="RefSeq" id="WP_329513351.1">
    <property type="nucleotide sequence ID" value="NZ_JAYWVC010000699.1"/>
</dbReference>
<comment type="caution">
    <text evidence="1">The sequence shown here is derived from an EMBL/GenBank/DDBJ whole genome shotgun (WGS) entry which is preliminary data.</text>
</comment>
<organism evidence="1 2">
    <name type="scientific">Streptomyces chiangmaiensis</name>
    <dbReference type="NCBI Taxonomy" id="766497"/>
    <lineage>
        <taxon>Bacteria</taxon>
        <taxon>Bacillati</taxon>
        <taxon>Actinomycetota</taxon>
        <taxon>Actinomycetes</taxon>
        <taxon>Kitasatosporales</taxon>
        <taxon>Streptomycetaceae</taxon>
        <taxon>Streptomyces</taxon>
    </lineage>
</organism>
<dbReference type="Gene3D" id="1.10.10.10">
    <property type="entry name" value="Winged helix-like DNA-binding domain superfamily/Winged helix DNA-binding domain"/>
    <property type="match status" value="1"/>
</dbReference>
<protein>
    <recommendedName>
        <fullName evidence="3">RNA polymerase sigma-70 region 4 domain-containing protein</fullName>
    </recommendedName>
</protein>
<proteinExistence type="predicted"/>
<evidence type="ECO:0000313" key="2">
    <source>
        <dbReference type="Proteomes" id="UP001333996"/>
    </source>
</evidence>
<dbReference type="InterPro" id="IPR013324">
    <property type="entry name" value="RNA_pol_sigma_r3/r4-like"/>
</dbReference>
<reference evidence="1" key="1">
    <citation type="submission" date="2024-01" db="EMBL/GenBank/DDBJ databases">
        <title>First draft genome sequence data of TA4-1, the type strain of Gram-positive actinobacterium Streptomyces chiangmaiensis.</title>
        <authorList>
            <person name="Yasawong M."/>
            <person name="Nantapong N."/>
        </authorList>
    </citation>
    <scope>NUCLEOTIDE SEQUENCE</scope>
    <source>
        <strain evidence="1">TA4-1</strain>
    </source>
</reference>
<sequence>MSRRRSHRDPTLRTARIEGTFEEMLSLLGQEGRTIFIERFVMRRTYREIGELLDLTPDAVARRARRIHFWLQIVSSSADLEELAGDD</sequence>
<keyword evidence="2" id="KW-1185">Reference proteome</keyword>
<accession>A0ABU7FYV9</accession>
<dbReference type="Proteomes" id="UP001333996">
    <property type="component" value="Unassembled WGS sequence"/>
</dbReference>